<evidence type="ECO:0000256" key="3">
    <source>
        <dbReference type="ARBA" id="ARBA00012438"/>
    </source>
</evidence>
<dbReference type="SMART" id="SM00387">
    <property type="entry name" value="HATPase_c"/>
    <property type="match status" value="1"/>
</dbReference>
<dbReference type="InterPro" id="IPR004358">
    <property type="entry name" value="Sig_transdc_His_kin-like_C"/>
</dbReference>
<feature type="transmembrane region" description="Helical" evidence="11">
    <location>
        <begin position="170"/>
        <end position="196"/>
    </location>
</feature>
<protein>
    <recommendedName>
        <fullName evidence="3">histidine kinase</fullName>
        <ecNumber evidence="3">2.7.13.3</ecNumber>
    </recommendedName>
</protein>
<dbReference type="STRING" id="940286.GCA_000227565_00327"/>
<dbReference type="SUPFAM" id="SSF47384">
    <property type="entry name" value="Homodimeric domain of signal transducing histidine kinase"/>
    <property type="match status" value="1"/>
</dbReference>
<dbReference type="Gene3D" id="6.10.340.10">
    <property type="match status" value="1"/>
</dbReference>
<dbReference type="GO" id="GO:0005886">
    <property type="term" value="C:plasma membrane"/>
    <property type="evidence" value="ECO:0007669"/>
    <property type="project" value="TreeGrafter"/>
</dbReference>
<evidence type="ECO:0000259" key="12">
    <source>
        <dbReference type="PROSITE" id="PS50109"/>
    </source>
</evidence>
<dbReference type="AlphaFoldDB" id="A0A318QP93"/>
<feature type="domain" description="Histidine kinase" evidence="12">
    <location>
        <begin position="251"/>
        <end position="465"/>
    </location>
</feature>
<dbReference type="InterPro" id="IPR036097">
    <property type="entry name" value="HisK_dim/P_sf"/>
</dbReference>
<evidence type="ECO:0000313" key="15">
    <source>
        <dbReference type="Proteomes" id="UP000247417"/>
    </source>
</evidence>
<dbReference type="InterPro" id="IPR005467">
    <property type="entry name" value="His_kinase_dom"/>
</dbReference>
<dbReference type="GO" id="GO:0000155">
    <property type="term" value="F:phosphorelay sensor kinase activity"/>
    <property type="evidence" value="ECO:0007669"/>
    <property type="project" value="InterPro"/>
</dbReference>
<dbReference type="SMART" id="SM00388">
    <property type="entry name" value="HisKA"/>
    <property type="match status" value="1"/>
</dbReference>
<evidence type="ECO:0000256" key="8">
    <source>
        <dbReference type="ARBA" id="ARBA00022989"/>
    </source>
</evidence>
<comment type="catalytic activity">
    <reaction evidence="1">
        <text>ATP + protein L-histidine = ADP + protein N-phospho-L-histidine.</text>
        <dbReference type="EC" id="2.7.13.3"/>
    </reaction>
</comment>
<evidence type="ECO:0000256" key="6">
    <source>
        <dbReference type="ARBA" id="ARBA00022692"/>
    </source>
</evidence>
<evidence type="ECO:0000256" key="1">
    <source>
        <dbReference type="ARBA" id="ARBA00000085"/>
    </source>
</evidence>
<proteinExistence type="predicted"/>
<keyword evidence="9" id="KW-0902">Two-component regulatory system</keyword>
<evidence type="ECO:0000256" key="7">
    <source>
        <dbReference type="ARBA" id="ARBA00022777"/>
    </source>
</evidence>
<dbReference type="OrthoDB" id="9815202at2"/>
<comment type="caution">
    <text evidence="14">The sequence shown here is derived from an EMBL/GenBank/DDBJ whole genome shotgun (WGS) entry which is preliminary data.</text>
</comment>
<keyword evidence="7 14" id="KW-0418">Kinase</keyword>
<name>A0A318QP93_9PROT</name>
<sequence>MMFWYRISRRQNMAIRRVIASTSFRIVTLFASLFILGGMFMTVTSGLYSQSTLRQQIRREVENEGHETFADAGVADVRHLLPVVQGLVEHEPGFHYLLQDPGQVIVAGNMLHLRPLPGERWLAWSHRLPRGTNRNIVYGIGYILDDGGYYFVGIDASSLTHLQHALWTTILWEILGFGFIGIAGGLFLSSLILKWIETISLTARSIMQGDMSRRIPLRGTNDELDHLSESLNAMLDQNESLIASLKQVSNDIAHDMRLPLARMRQNLERAILAHAPSDTMHEQVEFAIEDLDAALEIFSSLLKLAQLESGAWKNEMELLDPAQLLKSVLEPYRSVIDDHGQYLATEIIPACPTITGHSVLLRQAFSNLIENAIRHTPGQTTVSATLTSSDNSIHVEIADNGPGIPAEAMLRVFDRFFRLDTSRTHDGNGLGLSMVKAIVRLHAGSIILYDNNPGLRCVIKLPIKIQ</sequence>
<dbReference type="RefSeq" id="WP_110507659.1">
    <property type="nucleotide sequence ID" value="NZ_NKTX01000077.1"/>
</dbReference>
<dbReference type="CDD" id="cd06225">
    <property type="entry name" value="HAMP"/>
    <property type="match status" value="1"/>
</dbReference>
<keyword evidence="6 11" id="KW-0812">Transmembrane</keyword>
<dbReference type="EMBL" id="NKTX01000077">
    <property type="protein sequence ID" value="PYD79201.1"/>
    <property type="molecule type" value="Genomic_DNA"/>
</dbReference>
<gene>
    <name evidence="14" type="ORF">CFR80_15415</name>
</gene>
<dbReference type="Proteomes" id="UP000247417">
    <property type="component" value="Unassembled WGS sequence"/>
</dbReference>
<dbReference type="SUPFAM" id="SSF158472">
    <property type="entry name" value="HAMP domain-like"/>
    <property type="match status" value="1"/>
</dbReference>
<dbReference type="InterPro" id="IPR050428">
    <property type="entry name" value="TCS_sensor_his_kinase"/>
</dbReference>
<evidence type="ECO:0000259" key="13">
    <source>
        <dbReference type="PROSITE" id="PS50885"/>
    </source>
</evidence>
<evidence type="ECO:0000256" key="9">
    <source>
        <dbReference type="ARBA" id="ARBA00023012"/>
    </source>
</evidence>
<keyword evidence="5" id="KW-0808">Transferase</keyword>
<accession>A0A318QP93</accession>
<dbReference type="EC" id="2.7.13.3" evidence="3"/>
<dbReference type="InterPro" id="IPR036890">
    <property type="entry name" value="HATPase_C_sf"/>
</dbReference>
<keyword evidence="8 11" id="KW-1133">Transmembrane helix</keyword>
<dbReference type="Gene3D" id="3.30.565.10">
    <property type="entry name" value="Histidine kinase-like ATPase, C-terminal domain"/>
    <property type="match status" value="1"/>
</dbReference>
<dbReference type="PRINTS" id="PR00344">
    <property type="entry name" value="BCTRLSENSOR"/>
</dbReference>
<dbReference type="PANTHER" id="PTHR45436:SF8">
    <property type="entry name" value="HISTIDINE KINASE"/>
    <property type="match status" value="1"/>
</dbReference>
<dbReference type="CDD" id="cd00075">
    <property type="entry name" value="HATPase"/>
    <property type="match status" value="1"/>
</dbReference>
<evidence type="ECO:0000256" key="4">
    <source>
        <dbReference type="ARBA" id="ARBA00022553"/>
    </source>
</evidence>
<organism evidence="14 15">
    <name type="scientific">Komagataeibacter oboediens</name>
    <dbReference type="NCBI Taxonomy" id="65958"/>
    <lineage>
        <taxon>Bacteria</taxon>
        <taxon>Pseudomonadati</taxon>
        <taxon>Pseudomonadota</taxon>
        <taxon>Alphaproteobacteria</taxon>
        <taxon>Acetobacterales</taxon>
        <taxon>Acetobacteraceae</taxon>
        <taxon>Komagataeibacter</taxon>
    </lineage>
</organism>
<dbReference type="InterPro" id="IPR003661">
    <property type="entry name" value="HisK_dim/P_dom"/>
</dbReference>
<dbReference type="Pfam" id="PF02518">
    <property type="entry name" value="HATPase_c"/>
    <property type="match status" value="1"/>
</dbReference>
<evidence type="ECO:0000313" key="14">
    <source>
        <dbReference type="EMBL" id="PYD79201.1"/>
    </source>
</evidence>
<evidence type="ECO:0000256" key="11">
    <source>
        <dbReference type="SAM" id="Phobius"/>
    </source>
</evidence>
<keyword evidence="4" id="KW-0597">Phosphoprotein</keyword>
<reference evidence="14 15" key="1">
    <citation type="submission" date="2017-07" db="EMBL/GenBank/DDBJ databases">
        <title>A draft genome sequence of Komagataeibacter oboediens LMG 18849.</title>
        <authorList>
            <person name="Skraban J."/>
            <person name="Cleenwerck I."/>
            <person name="Vandamme P."/>
            <person name="Trcek J."/>
        </authorList>
    </citation>
    <scope>NUCLEOTIDE SEQUENCE [LARGE SCALE GENOMIC DNA]</scope>
    <source>
        <strain evidence="14 15">LMG 18849</strain>
    </source>
</reference>
<dbReference type="PROSITE" id="PS50885">
    <property type="entry name" value="HAMP"/>
    <property type="match status" value="1"/>
</dbReference>
<evidence type="ECO:0000256" key="10">
    <source>
        <dbReference type="ARBA" id="ARBA00023136"/>
    </source>
</evidence>
<dbReference type="PROSITE" id="PS50109">
    <property type="entry name" value="HIS_KIN"/>
    <property type="match status" value="1"/>
</dbReference>
<keyword evidence="10 11" id="KW-0472">Membrane</keyword>
<dbReference type="InterPro" id="IPR003594">
    <property type="entry name" value="HATPase_dom"/>
</dbReference>
<evidence type="ECO:0000256" key="5">
    <source>
        <dbReference type="ARBA" id="ARBA00022679"/>
    </source>
</evidence>
<dbReference type="PANTHER" id="PTHR45436">
    <property type="entry name" value="SENSOR HISTIDINE KINASE YKOH"/>
    <property type="match status" value="1"/>
</dbReference>
<feature type="domain" description="HAMP" evidence="13">
    <location>
        <begin position="190"/>
        <end position="243"/>
    </location>
</feature>
<evidence type="ECO:0000256" key="2">
    <source>
        <dbReference type="ARBA" id="ARBA00004370"/>
    </source>
</evidence>
<comment type="subcellular location">
    <subcellularLocation>
        <location evidence="2">Membrane</location>
    </subcellularLocation>
</comment>
<dbReference type="Pfam" id="PF00672">
    <property type="entry name" value="HAMP"/>
    <property type="match status" value="1"/>
</dbReference>
<dbReference type="CDD" id="cd00082">
    <property type="entry name" value="HisKA"/>
    <property type="match status" value="1"/>
</dbReference>
<dbReference type="SMART" id="SM00304">
    <property type="entry name" value="HAMP"/>
    <property type="match status" value="1"/>
</dbReference>
<dbReference type="SUPFAM" id="SSF55874">
    <property type="entry name" value="ATPase domain of HSP90 chaperone/DNA topoisomerase II/histidine kinase"/>
    <property type="match status" value="1"/>
</dbReference>
<dbReference type="InterPro" id="IPR003660">
    <property type="entry name" value="HAMP_dom"/>
</dbReference>